<dbReference type="PRINTS" id="PR00926">
    <property type="entry name" value="MITOCARRIER"/>
</dbReference>
<name>A0A8J5X4S0_DIALT</name>
<keyword evidence="4" id="KW-0677">Repeat</keyword>
<evidence type="ECO:0000256" key="3">
    <source>
        <dbReference type="ARBA" id="ARBA00022692"/>
    </source>
</evidence>
<dbReference type="InterPro" id="IPR018108">
    <property type="entry name" value="MCP_transmembrane"/>
</dbReference>
<dbReference type="InterPro" id="IPR002067">
    <property type="entry name" value="MCP"/>
</dbReference>
<feature type="region of interest" description="Disordered" evidence="8">
    <location>
        <begin position="336"/>
        <end position="371"/>
    </location>
</feature>
<evidence type="ECO:0000256" key="2">
    <source>
        <dbReference type="ARBA" id="ARBA00022448"/>
    </source>
</evidence>
<evidence type="ECO:0000256" key="4">
    <source>
        <dbReference type="ARBA" id="ARBA00022737"/>
    </source>
</evidence>
<evidence type="ECO:0000256" key="1">
    <source>
        <dbReference type="ARBA" id="ARBA00004141"/>
    </source>
</evidence>
<organism evidence="9 10">
    <name type="scientific">Diacronema lutheri</name>
    <name type="common">Unicellular marine alga</name>
    <name type="synonym">Monochrysis lutheri</name>
    <dbReference type="NCBI Taxonomy" id="2081491"/>
    <lineage>
        <taxon>Eukaryota</taxon>
        <taxon>Haptista</taxon>
        <taxon>Haptophyta</taxon>
        <taxon>Pavlovophyceae</taxon>
        <taxon>Pavlovales</taxon>
        <taxon>Pavlovaceae</taxon>
        <taxon>Diacronema</taxon>
    </lineage>
</organism>
<dbReference type="EMBL" id="JAGTXO010000063">
    <property type="protein sequence ID" value="KAG8457769.1"/>
    <property type="molecule type" value="Genomic_DNA"/>
</dbReference>
<dbReference type="GO" id="GO:0055085">
    <property type="term" value="P:transmembrane transport"/>
    <property type="evidence" value="ECO:0007669"/>
    <property type="project" value="InterPro"/>
</dbReference>
<evidence type="ECO:0000256" key="7">
    <source>
        <dbReference type="RuleBase" id="RU000488"/>
    </source>
</evidence>
<gene>
    <name evidence="9" type="ORF">KFE25_005782</name>
</gene>
<evidence type="ECO:0000256" key="6">
    <source>
        <dbReference type="PROSITE-ProRule" id="PRU00282"/>
    </source>
</evidence>
<dbReference type="Gene3D" id="1.50.40.10">
    <property type="entry name" value="Mitochondrial carrier domain"/>
    <property type="match status" value="1"/>
</dbReference>
<evidence type="ECO:0000313" key="9">
    <source>
        <dbReference type="EMBL" id="KAG8457769.1"/>
    </source>
</evidence>
<dbReference type="InterPro" id="IPR023395">
    <property type="entry name" value="MCP_dom_sf"/>
</dbReference>
<keyword evidence="3 6" id="KW-0812">Transmembrane</keyword>
<dbReference type="SUPFAM" id="SSF103506">
    <property type="entry name" value="Mitochondrial carrier"/>
    <property type="match status" value="1"/>
</dbReference>
<keyword evidence="5 6" id="KW-0472">Membrane</keyword>
<dbReference type="Pfam" id="PF00153">
    <property type="entry name" value="Mito_carr"/>
    <property type="match status" value="3"/>
</dbReference>
<dbReference type="PROSITE" id="PS50920">
    <property type="entry name" value="SOLCAR"/>
    <property type="match status" value="3"/>
</dbReference>
<evidence type="ECO:0000256" key="8">
    <source>
        <dbReference type="SAM" id="MobiDB-lite"/>
    </source>
</evidence>
<keyword evidence="2 7" id="KW-0813">Transport</keyword>
<dbReference type="PANTHER" id="PTHR24089">
    <property type="entry name" value="SOLUTE CARRIER FAMILY 25"/>
    <property type="match status" value="1"/>
</dbReference>
<feature type="repeat" description="Solcar" evidence="6">
    <location>
        <begin position="236"/>
        <end position="331"/>
    </location>
</feature>
<comment type="similarity">
    <text evidence="7">Belongs to the mitochondrial carrier (TC 2.A.29) family.</text>
</comment>
<dbReference type="Proteomes" id="UP000751190">
    <property type="component" value="Unassembled WGS sequence"/>
</dbReference>
<keyword evidence="10" id="KW-1185">Reference proteome</keyword>
<comment type="caution">
    <text evidence="9">The sequence shown here is derived from an EMBL/GenBank/DDBJ whole genome shotgun (WGS) entry which is preliminary data.</text>
</comment>
<dbReference type="OrthoDB" id="270584at2759"/>
<evidence type="ECO:0000256" key="5">
    <source>
        <dbReference type="ARBA" id="ARBA00023136"/>
    </source>
</evidence>
<evidence type="ECO:0008006" key="11">
    <source>
        <dbReference type="Google" id="ProtNLM"/>
    </source>
</evidence>
<dbReference type="GO" id="GO:0016020">
    <property type="term" value="C:membrane"/>
    <property type="evidence" value="ECO:0007669"/>
    <property type="project" value="UniProtKB-SubCell"/>
</dbReference>
<protein>
    <recommendedName>
        <fullName evidence="11">Mitochondrial carrier protein</fullName>
    </recommendedName>
</protein>
<feature type="repeat" description="Solcar" evidence="6">
    <location>
        <begin position="136"/>
        <end position="226"/>
    </location>
</feature>
<comment type="subcellular location">
    <subcellularLocation>
        <location evidence="1">Membrane</location>
        <topology evidence="1">Multi-pass membrane protein</topology>
    </subcellularLocation>
</comment>
<sequence>MAGSRRESIWLACAVALAVPRRAVSGAVAERRAESPADRLRRSALLVVSGGVAAGLAKTAVAPLERLKLLRQLGATQSGLSLGGTLVQIVRDEGVGGLWRGNLANVCRAFPQKGLLLMSSDIWRELVAPLCAALPWLPNAATLGGALAGVTSALVSYPLDVVFTQQAGRLCAAESCAASTGVITTLRSIASSGGLGALYAGAAFTLLSSLPYEGIKFGTFDLLKRALVADGAVGRHRAALELLAGAGAGAAAHSSTYPFDTIRRNLQMRGSAPRAPGAPRVGALGAAWACARELHAKGGVRSLYKGLPVTIIRTLPNTGLQFFFYEAIKRALGLDAPPPRSAVRAPPRRRVGRGEATAEGEGARSLAPVNS</sequence>
<dbReference type="AlphaFoldDB" id="A0A8J5X4S0"/>
<dbReference type="OMA" id="VKQVPMH"/>
<reference evidence="9" key="1">
    <citation type="submission" date="2021-05" db="EMBL/GenBank/DDBJ databases">
        <title>The genome of the haptophyte Pavlova lutheri (Diacronema luteri, Pavlovales) - a model for lipid biosynthesis in eukaryotic algae.</title>
        <authorList>
            <person name="Hulatt C.J."/>
            <person name="Posewitz M.C."/>
        </authorList>
    </citation>
    <scope>NUCLEOTIDE SEQUENCE</scope>
    <source>
        <strain evidence="9">NIVA-4/92</strain>
    </source>
</reference>
<accession>A0A8J5X4S0</accession>
<feature type="compositionally biased region" description="Low complexity" evidence="8">
    <location>
        <begin position="354"/>
        <end position="364"/>
    </location>
</feature>
<evidence type="ECO:0000313" key="10">
    <source>
        <dbReference type="Proteomes" id="UP000751190"/>
    </source>
</evidence>
<feature type="repeat" description="Solcar" evidence="6">
    <location>
        <begin position="41"/>
        <end position="126"/>
    </location>
</feature>
<proteinExistence type="inferred from homology"/>